<evidence type="ECO:0000256" key="1">
    <source>
        <dbReference type="ARBA" id="ARBA00007569"/>
    </source>
</evidence>
<comment type="similarity">
    <text evidence="1">Belongs to the complex I 30 kDa subunit family.</text>
</comment>
<proteinExistence type="inferred from homology"/>
<accession>A0A401H9A8</accession>
<protein>
    <submittedName>
        <fullName evidence="4">NuoC homolog</fullName>
    </submittedName>
</protein>
<dbReference type="GO" id="GO:0008137">
    <property type="term" value="F:NADH dehydrogenase (ubiquinone) activity"/>
    <property type="evidence" value="ECO:0007669"/>
    <property type="project" value="InterPro"/>
</dbReference>
<reference evidence="4 5" key="1">
    <citation type="submission" date="2017-02" db="EMBL/GenBank/DDBJ databases">
        <title>isolation and characterization of a novel temperate virus Aeropyrum globular virus 1 infecting hyperthermophilic archaeon Aeropyrum.</title>
        <authorList>
            <person name="Yumiya M."/>
            <person name="Yoshida T."/>
            <person name="Sako Y."/>
        </authorList>
    </citation>
    <scope>NUCLEOTIDE SEQUENCE [LARGE SCALE GENOMIC DNA]</scope>
    <source>
        <strain evidence="4 5">YK1-12-2013</strain>
    </source>
</reference>
<dbReference type="SUPFAM" id="SSF143243">
    <property type="entry name" value="Nqo5-like"/>
    <property type="match status" value="1"/>
</dbReference>
<dbReference type="InterPro" id="IPR037232">
    <property type="entry name" value="NADH_quin_OxRdtase_su_C/D-like"/>
</dbReference>
<dbReference type="OrthoDB" id="17299at2157"/>
<dbReference type="Proteomes" id="UP000291213">
    <property type="component" value="Unassembled WGS sequence"/>
</dbReference>
<dbReference type="PANTHER" id="PTHR10884">
    <property type="entry name" value="NADH DEHYDROGENASE UBIQUINONE IRON-SULFUR PROTEIN 3"/>
    <property type="match status" value="1"/>
</dbReference>
<dbReference type="EMBL" id="BDMD01000039">
    <property type="protein sequence ID" value="GBF09046.1"/>
    <property type="molecule type" value="Genomic_DNA"/>
</dbReference>
<gene>
    <name evidence="4" type="ORF">apy_07710</name>
</gene>
<dbReference type="InterPro" id="IPR001268">
    <property type="entry name" value="NADH_UbQ_OxRdtase_30kDa_su"/>
</dbReference>
<organism evidence="4 5">
    <name type="scientific">Aeropyrum pernix</name>
    <dbReference type="NCBI Taxonomy" id="56636"/>
    <lineage>
        <taxon>Archaea</taxon>
        <taxon>Thermoproteota</taxon>
        <taxon>Thermoprotei</taxon>
        <taxon>Desulfurococcales</taxon>
        <taxon>Desulfurococcaceae</taxon>
        <taxon>Aeropyrum</taxon>
    </lineage>
</organism>
<dbReference type="PROSITE" id="PS00542">
    <property type="entry name" value="COMPLEX1_30K"/>
    <property type="match status" value="1"/>
</dbReference>
<dbReference type="Gene3D" id="3.30.460.80">
    <property type="entry name" value="NADH:ubiquinone oxidoreductase, 30kDa subunit"/>
    <property type="match status" value="1"/>
</dbReference>
<evidence type="ECO:0000256" key="2">
    <source>
        <dbReference type="ARBA" id="ARBA00022448"/>
    </source>
</evidence>
<dbReference type="PANTHER" id="PTHR10884:SF14">
    <property type="entry name" value="NADH DEHYDROGENASE [UBIQUINONE] IRON-SULFUR PROTEIN 3, MITOCHONDRIAL"/>
    <property type="match status" value="1"/>
</dbReference>
<dbReference type="InterPro" id="IPR020396">
    <property type="entry name" value="NADH_UbQ_OxRdtase_CS"/>
</dbReference>
<evidence type="ECO:0000259" key="3">
    <source>
        <dbReference type="Pfam" id="PF00329"/>
    </source>
</evidence>
<name>A0A401H9A8_AERPX</name>
<dbReference type="RefSeq" id="WP_131160057.1">
    <property type="nucleotide sequence ID" value="NZ_BDMD01000039.1"/>
</dbReference>
<dbReference type="GO" id="GO:0016651">
    <property type="term" value="F:oxidoreductase activity, acting on NAD(P)H"/>
    <property type="evidence" value="ECO:0007669"/>
    <property type="project" value="InterPro"/>
</dbReference>
<evidence type="ECO:0000313" key="5">
    <source>
        <dbReference type="Proteomes" id="UP000291213"/>
    </source>
</evidence>
<evidence type="ECO:0000313" key="4">
    <source>
        <dbReference type="EMBL" id="GBF09046.1"/>
    </source>
</evidence>
<feature type="domain" description="NADH:ubiquinone oxidoreductase 30kDa subunit" evidence="3">
    <location>
        <begin position="54"/>
        <end position="176"/>
    </location>
</feature>
<dbReference type="AlphaFoldDB" id="A0A401H9A8"/>
<sequence>MASRDAPGEGRLLSQPVDPEVVLAEAVKRVEEAFKERGIQFKREDGKGFVDFIVSVDDLVRAAEALKTVGFDHVVSITTVDYLKEKKFRVVYHVSSYLDAALKGAIVGLGVELPRVEKPSLPSLSQIWISAEFQEREVYEFFGIEFEGHPDLRPLLLTPPVAEKRPLRKDFVVREENIYEGVPKEWSKA</sequence>
<dbReference type="Pfam" id="PF00329">
    <property type="entry name" value="Complex1_30kDa"/>
    <property type="match status" value="1"/>
</dbReference>
<comment type="caution">
    <text evidence="4">The sequence shown here is derived from an EMBL/GenBank/DDBJ whole genome shotgun (WGS) entry which is preliminary data.</text>
</comment>
<keyword evidence="2" id="KW-0813">Transport</keyword>